<feature type="compositionally biased region" description="Basic and acidic residues" evidence="1">
    <location>
        <begin position="1"/>
        <end position="11"/>
    </location>
</feature>
<sequence length="478" mass="52051">MLQSERTEKAPAADAAAEDPEKQALPQIIARPWQEVESAGQPIVQTAARWQSRVAAYARSSFLSAYAAIVDNTLVALLQALRLDDLFRRATPWLEDRLASLTGSWHVMADGRKLSYSLVNNTSPDFSIPRQYSAAEVLAGGAEVSGDAAGPAAGYSPSVAHFLSLCMKLVYEGEDIIQDTVEARWGLRFHNYFHTGTDSFTVAVPEGGGAAAFVPRTRAALLSSPHALILVFRGSEPTNLINLRSSGRISMTERKGLGRVHDGFFGALFHDDEESGVLFDDVISAIEIADPSGKKPLYLAGHSLGAALAILFAQVAACRELPIADRIAAVYGFAPPRVGDKEFARRFAATYNATASLGRRHAFRVCHGADIICHLPPLMLQYADAGKEVFITSTGRVLLNPKEVKRWHNIEGWGFIPLYLYKLLAGVFDRREGALRSLYRVFLLVTFPGLTDHWPADYEGKLRKALIRDAGGKSTGGL</sequence>
<dbReference type="EMBL" id="JALJOT010000009">
    <property type="protein sequence ID" value="KAK9907512.1"/>
    <property type="molecule type" value="Genomic_DNA"/>
</dbReference>
<evidence type="ECO:0000313" key="4">
    <source>
        <dbReference type="Proteomes" id="UP001491310"/>
    </source>
</evidence>
<gene>
    <name evidence="3" type="ORF">WJX75_005058</name>
</gene>
<feature type="domain" description="Fungal lipase-type" evidence="2">
    <location>
        <begin position="230"/>
        <end position="378"/>
    </location>
</feature>
<keyword evidence="4" id="KW-1185">Reference proteome</keyword>
<proteinExistence type="predicted"/>
<dbReference type="CDD" id="cd00519">
    <property type="entry name" value="Lipase_3"/>
    <property type="match status" value="1"/>
</dbReference>
<evidence type="ECO:0000313" key="3">
    <source>
        <dbReference type="EMBL" id="KAK9907512.1"/>
    </source>
</evidence>
<organism evidence="3 4">
    <name type="scientific">Coccomyxa subellipsoidea</name>
    <dbReference type="NCBI Taxonomy" id="248742"/>
    <lineage>
        <taxon>Eukaryota</taxon>
        <taxon>Viridiplantae</taxon>
        <taxon>Chlorophyta</taxon>
        <taxon>core chlorophytes</taxon>
        <taxon>Trebouxiophyceae</taxon>
        <taxon>Trebouxiophyceae incertae sedis</taxon>
        <taxon>Coccomyxaceae</taxon>
        <taxon>Coccomyxa</taxon>
    </lineage>
</organism>
<protein>
    <recommendedName>
        <fullName evidence="2">Fungal lipase-type domain-containing protein</fullName>
    </recommendedName>
</protein>
<dbReference type="Gene3D" id="3.40.50.1820">
    <property type="entry name" value="alpha/beta hydrolase"/>
    <property type="match status" value="1"/>
</dbReference>
<dbReference type="PANTHER" id="PTHR46086:SF3">
    <property type="entry name" value="TRIACYLGLYCEROL LIPASE OBL1"/>
    <property type="match status" value="1"/>
</dbReference>
<accession>A0ABR2YL96</accession>
<reference evidence="3 4" key="1">
    <citation type="journal article" date="2024" name="Nat. Commun.">
        <title>Phylogenomics reveals the evolutionary origins of lichenization in chlorophyte algae.</title>
        <authorList>
            <person name="Puginier C."/>
            <person name="Libourel C."/>
            <person name="Otte J."/>
            <person name="Skaloud P."/>
            <person name="Haon M."/>
            <person name="Grisel S."/>
            <person name="Petersen M."/>
            <person name="Berrin J.G."/>
            <person name="Delaux P.M."/>
            <person name="Dal Grande F."/>
            <person name="Keller J."/>
        </authorList>
    </citation>
    <scope>NUCLEOTIDE SEQUENCE [LARGE SCALE GENOMIC DNA]</scope>
    <source>
        <strain evidence="3 4">SAG 216-7</strain>
    </source>
</reference>
<comment type="caution">
    <text evidence="3">The sequence shown here is derived from an EMBL/GenBank/DDBJ whole genome shotgun (WGS) entry which is preliminary data.</text>
</comment>
<name>A0ABR2YL96_9CHLO</name>
<dbReference type="Pfam" id="PF01764">
    <property type="entry name" value="Lipase_3"/>
    <property type="match status" value="1"/>
</dbReference>
<dbReference type="InterPro" id="IPR029058">
    <property type="entry name" value="AB_hydrolase_fold"/>
</dbReference>
<dbReference type="SUPFAM" id="SSF53474">
    <property type="entry name" value="alpha/beta-Hydrolases"/>
    <property type="match status" value="1"/>
</dbReference>
<dbReference type="PANTHER" id="PTHR46086">
    <property type="entry name" value="ALPHA/BETA-HYDROLASES SUPERFAMILY PROTEIN"/>
    <property type="match status" value="1"/>
</dbReference>
<feature type="region of interest" description="Disordered" evidence="1">
    <location>
        <begin position="1"/>
        <end position="22"/>
    </location>
</feature>
<dbReference type="Proteomes" id="UP001491310">
    <property type="component" value="Unassembled WGS sequence"/>
</dbReference>
<evidence type="ECO:0000259" key="2">
    <source>
        <dbReference type="Pfam" id="PF01764"/>
    </source>
</evidence>
<evidence type="ECO:0000256" key="1">
    <source>
        <dbReference type="SAM" id="MobiDB-lite"/>
    </source>
</evidence>
<dbReference type="InterPro" id="IPR002921">
    <property type="entry name" value="Fungal_lipase-type"/>
</dbReference>
<dbReference type="InterPro" id="IPR044819">
    <property type="entry name" value="OBL-like"/>
</dbReference>